<dbReference type="EMBL" id="ML991809">
    <property type="protein sequence ID" value="KAF2233195.1"/>
    <property type="molecule type" value="Genomic_DNA"/>
</dbReference>
<accession>A0A6A6H5C8</accession>
<protein>
    <submittedName>
        <fullName evidence="1">Uncharacterized protein</fullName>
    </submittedName>
</protein>
<proteinExistence type="predicted"/>
<dbReference type="Proteomes" id="UP000800092">
    <property type="component" value="Unassembled WGS sequence"/>
</dbReference>
<organism evidence="1 2">
    <name type="scientific">Viridothelium virens</name>
    <name type="common">Speckled blister lichen</name>
    <name type="synonym">Trypethelium virens</name>
    <dbReference type="NCBI Taxonomy" id="1048519"/>
    <lineage>
        <taxon>Eukaryota</taxon>
        <taxon>Fungi</taxon>
        <taxon>Dikarya</taxon>
        <taxon>Ascomycota</taxon>
        <taxon>Pezizomycotina</taxon>
        <taxon>Dothideomycetes</taxon>
        <taxon>Dothideomycetes incertae sedis</taxon>
        <taxon>Trypetheliales</taxon>
        <taxon>Trypetheliaceae</taxon>
        <taxon>Viridothelium</taxon>
    </lineage>
</organism>
<dbReference type="AlphaFoldDB" id="A0A6A6H5C8"/>
<gene>
    <name evidence="1" type="ORF">EV356DRAFT_218224</name>
</gene>
<name>A0A6A6H5C8_VIRVR</name>
<reference evidence="1" key="1">
    <citation type="journal article" date="2020" name="Stud. Mycol.">
        <title>101 Dothideomycetes genomes: a test case for predicting lifestyles and emergence of pathogens.</title>
        <authorList>
            <person name="Haridas S."/>
            <person name="Albert R."/>
            <person name="Binder M."/>
            <person name="Bloem J."/>
            <person name="Labutti K."/>
            <person name="Salamov A."/>
            <person name="Andreopoulos B."/>
            <person name="Baker S."/>
            <person name="Barry K."/>
            <person name="Bills G."/>
            <person name="Bluhm B."/>
            <person name="Cannon C."/>
            <person name="Castanera R."/>
            <person name="Culley D."/>
            <person name="Daum C."/>
            <person name="Ezra D."/>
            <person name="Gonzalez J."/>
            <person name="Henrissat B."/>
            <person name="Kuo A."/>
            <person name="Liang C."/>
            <person name="Lipzen A."/>
            <person name="Lutzoni F."/>
            <person name="Magnuson J."/>
            <person name="Mondo S."/>
            <person name="Nolan M."/>
            <person name="Ohm R."/>
            <person name="Pangilinan J."/>
            <person name="Park H.-J."/>
            <person name="Ramirez L."/>
            <person name="Alfaro M."/>
            <person name="Sun H."/>
            <person name="Tritt A."/>
            <person name="Yoshinaga Y."/>
            <person name="Zwiers L.-H."/>
            <person name="Turgeon B."/>
            <person name="Goodwin S."/>
            <person name="Spatafora J."/>
            <person name="Crous P."/>
            <person name="Grigoriev I."/>
        </authorList>
    </citation>
    <scope>NUCLEOTIDE SEQUENCE</scope>
    <source>
        <strain evidence="1">Tuck. ex Michener</strain>
    </source>
</reference>
<keyword evidence="2" id="KW-1185">Reference proteome</keyword>
<sequence>MICASHSFQHPSCTRLRRYHHQPKYLFGLPVCNFRPYSTRQSARPNHKPRCQPFLYRASSDILSLGLSGLVRWNGAFLSSIPAQRRSSARNLPSAPAALQTSTHLLQTPLVTYRSHLGRDIYRVCCQALFRTQINKYSQGPTVDCCSGVPVRHRRLYHSNSVHLPSLTREWHLHPSETP</sequence>
<evidence type="ECO:0000313" key="2">
    <source>
        <dbReference type="Proteomes" id="UP000800092"/>
    </source>
</evidence>
<evidence type="ECO:0000313" key="1">
    <source>
        <dbReference type="EMBL" id="KAF2233195.1"/>
    </source>
</evidence>